<evidence type="ECO:0000313" key="6">
    <source>
        <dbReference type="EMBL" id="SDY85974.1"/>
    </source>
</evidence>
<organism evidence="6 7">
    <name type="scientific">Evansella caseinilytica</name>
    <dbReference type="NCBI Taxonomy" id="1503961"/>
    <lineage>
        <taxon>Bacteria</taxon>
        <taxon>Bacillati</taxon>
        <taxon>Bacillota</taxon>
        <taxon>Bacilli</taxon>
        <taxon>Bacillales</taxon>
        <taxon>Bacillaceae</taxon>
        <taxon>Evansella</taxon>
    </lineage>
</organism>
<dbReference type="STRING" id="1503961.SAMN05421736_1049"/>
<protein>
    <submittedName>
        <fullName evidence="6">DNA-binding transcriptional regulator, MerR family</fullName>
    </submittedName>
</protein>
<evidence type="ECO:0000256" key="3">
    <source>
        <dbReference type="ARBA" id="ARBA00023163"/>
    </source>
</evidence>
<dbReference type="Pfam" id="PF02310">
    <property type="entry name" value="B12-binding"/>
    <property type="match status" value="1"/>
</dbReference>
<dbReference type="Gene3D" id="1.10.1240.10">
    <property type="entry name" value="Methionine synthase domain"/>
    <property type="match status" value="1"/>
</dbReference>
<dbReference type="InterPro" id="IPR036594">
    <property type="entry name" value="Meth_synthase_dom"/>
</dbReference>
<name>A0A1H3NB38_9BACI</name>
<keyword evidence="7" id="KW-1185">Reference proteome</keyword>
<feature type="domain" description="HTH merR-type" evidence="4">
    <location>
        <begin position="9"/>
        <end position="78"/>
    </location>
</feature>
<dbReference type="Proteomes" id="UP000198935">
    <property type="component" value="Unassembled WGS sequence"/>
</dbReference>
<dbReference type="Gene3D" id="3.40.50.280">
    <property type="entry name" value="Cobalamin-binding domain"/>
    <property type="match status" value="1"/>
</dbReference>
<dbReference type="CDD" id="cd01104">
    <property type="entry name" value="HTH_MlrA-CarA"/>
    <property type="match status" value="1"/>
</dbReference>
<evidence type="ECO:0000256" key="1">
    <source>
        <dbReference type="ARBA" id="ARBA00023015"/>
    </source>
</evidence>
<dbReference type="AlphaFoldDB" id="A0A1H3NB38"/>
<feature type="domain" description="B12-binding" evidence="5">
    <location>
        <begin position="177"/>
        <end position="305"/>
    </location>
</feature>
<keyword evidence="1" id="KW-0805">Transcription regulation</keyword>
<dbReference type="GO" id="GO:0003700">
    <property type="term" value="F:DNA-binding transcription factor activity"/>
    <property type="evidence" value="ECO:0007669"/>
    <property type="project" value="InterPro"/>
</dbReference>
<proteinExistence type="predicted"/>
<dbReference type="GO" id="GO:0003677">
    <property type="term" value="F:DNA binding"/>
    <property type="evidence" value="ECO:0007669"/>
    <property type="project" value="UniProtKB-KW"/>
</dbReference>
<evidence type="ECO:0000313" key="7">
    <source>
        <dbReference type="Proteomes" id="UP000198935"/>
    </source>
</evidence>
<dbReference type="EMBL" id="FNPI01000004">
    <property type="protein sequence ID" value="SDY85974.1"/>
    <property type="molecule type" value="Genomic_DNA"/>
</dbReference>
<keyword evidence="3" id="KW-0804">Transcription</keyword>
<dbReference type="PROSITE" id="PS50937">
    <property type="entry name" value="HTH_MERR_2"/>
    <property type="match status" value="1"/>
</dbReference>
<dbReference type="Gene3D" id="1.10.1660.10">
    <property type="match status" value="1"/>
</dbReference>
<dbReference type="InterPro" id="IPR009061">
    <property type="entry name" value="DNA-bd_dom_put_sf"/>
</dbReference>
<gene>
    <name evidence="6" type="ORF">SAMN05421736_1049</name>
</gene>
<dbReference type="PROSITE" id="PS51332">
    <property type="entry name" value="B12_BINDING"/>
    <property type="match status" value="1"/>
</dbReference>
<dbReference type="InterPro" id="IPR036724">
    <property type="entry name" value="Cobalamin-bd_sf"/>
</dbReference>
<reference evidence="7" key="1">
    <citation type="submission" date="2016-10" db="EMBL/GenBank/DDBJ databases">
        <authorList>
            <person name="Varghese N."/>
            <person name="Submissions S."/>
        </authorList>
    </citation>
    <scope>NUCLEOTIDE SEQUENCE [LARGE SCALE GENOMIC DNA]</scope>
    <source>
        <strain evidence="7">SP</strain>
    </source>
</reference>
<dbReference type="InterPro" id="IPR003759">
    <property type="entry name" value="Cbl-bd_cap"/>
</dbReference>
<dbReference type="GO" id="GO:0031419">
    <property type="term" value="F:cobalamin binding"/>
    <property type="evidence" value="ECO:0007669"/>
    <property type="project" value="InterPro"/>
</dbReference>
<evidence type="ECO:0000259" key="4">
    <source>
        <dbReference type="PROSITE" id="PS50937"/>
    </source>
</evidence>
<accession>A0A1H3NB38</accession>
<dbReference type="GO" id="GO:0046872">
    <property type="term" value="F:metal ion binding"/>
    <property type="evidence" value="ECO:0007669"/>
    <property type="project" value="InterPro"/>
</dbReference>
<dbReference type="SMART" id="SM00422">
    <property type="entry name" value="HTH_MERR"/>
    <property type="match status" value="1"/>
</dbReference>
<dbReference type="Pfam" id="PF02607">
    <property type="entry name" value="B12-binding_2"/>
    <property type="match status" value="1"/>
</dbReference>
<dbReference type="InterPro" id="IPR047057">
    <property type="entry name" value="MerR_fam"/>
</dbReference>
<dbReference type="InterPro" id="IPR000551">
    <property type="entry name" value="MerR-type_HTH_dom"/>
</dbReference>
<evidence type="ECO:0000256" key="2">
    <source>
        <dbReference type="ARBA" id="ARBA00023125"/>
    </source>
</evidence>
<dbReference type="PANTHER" id="PTHR30204">
    <property type="entry name" value="REDOX-CYCLING DRUG-SENSING TRANSCRIPTIONAL ACTIVATOR SOXR"/>
    <property type="match status" value="1"/>
</dbReference>
<dbReference type="InterPro" id="IPR006158">
    <property type="entry name" value="Cobalamin-bd"/>
</dbReference>
<dbReference type="SUPFAM" id="SSF46955">
    <property type="entry name" value="Putative DNA-binding domain"/>
    <property type="match status" value="1"/>
</dbReference>
<keyword evidence="2 6" id="KW-0238">DNA-binding</keyword>
<dbReference type="Pfam" id="PF13411">
    <property type="entry name" value="MerR_1"/>
    <property type="match status" value="1"/>
</dbReference>
<dbReference type="PANTHER" id="PTHR30204:SF67">
    <property type="entry name" value="HTH-TYPE TRANSCRIPTIONAL REGULATOR MLRA-RELATED"/>
    <property type="match status" value="1"/>
</dbReference>
<dbReference type="SUPFAM" id="SSF52242">
    <property type="entry name" value="Cobalamin (vitamin B12)-binding domain"/>
    <property type="match status" value="1"/>
</dbReference>
<dbReference type="OrthoDB" id="9800334at2"/>
<sequence>MRLSGSEGKYNIKAASKILGIQPGTLRAWERRYRIIEPLRNQAGHRLYTEEHLAKLHWLITKVKRGFTIGQAVEILEQEDISGVSHQGNDQLLLIKNDLLRRLINLEENKSKQLVDQAFAMFAVEKVVIDILADILTEAERLWERGEISTVREKFITSFVRTRIGMVFQYLPVEPSLPKAMCACAPQEKQEIGSLLLTLCLKSCGFETIYLGRNIRENELLQTLMELKPKIFLLSCTKPDDLEEAVKLVQAITLQLPETAAGIGGQAVESAPETIADTGRKFFIGSTEEDWKGWLRSVQKKSNQIH</sequence>
<evidence type="ECO:0000259" key="5">
    <source>
        <dbReference type="PROSITE" id="PS51332"/>
    </source>
</evidence>